<feature type="compositionally biased region" description="Polar residues" evidence="1">
    <location>
        <begin position="64"/>
        <end position="76"/>
    </location>
</feature>
<comment type="caution">
    <text evidence="3">The sequence shown here is derived from an EMBL/GenBank/DDBJ whole genome shotgun (WGS) entry which is preliminary data.</text>
</comment>
<feature type="transmembrane region" description="Helical" evidence="2">
    <location>
        <begin position="157"/>
        <end position="183"/>
    </location>
</feature>
<feature type="transmembrane region" description="Helical" evidence="2">
    <location>
        <begin position="126"/>
        <end position="145"/>
    </location>
</feature>
<dbReference type="PANTHER" id="PTHR35394">
    <property type="entry name" value="DUF3176 DOMAIN-CONTAINING PROTEIN"/>
    <property type="match status" value="1"/>
</dbReference>
<keyword evidence="2" id="KW-0812">Transmembrane</keyword>
<evidence type="ECO:0000313" key="3">
    <source>
        <dbReference type="EMBL" id="EXJ62106.1"/>
    </source>
</evidence>
<dbReference type="Pfam" id="PF11374">
    <property type="entry name" value="DUF3176"/>
    <property type="match status" value="1"/>
</dbReference>
<evidence type="ECO:0000256" key="2">
    <source>
        <dbReference type="SAM" id="Phobius"/>
    </source>
</evidence>
<dbReference type="InterPro" id="IPR021514">
    <property type="entry name" value="DUF3176"/>
</dbReference>
<feature type="compositionally biased region" description="Polar residues" evidence="1">
    <location>
        <begin position="38"/>
        <end position="53"/>
    </location>
</feature>
<reference evidence="3 4" key="1">
    <citation type="submission" date="2013-03" db="EMBL/GenBank/DDBJ databases">
        <title>The Genome Sequence of Cladophialophora yegresii CBS 114405.</title>
        <authorList>
            <consortium name="The Broad Institute Genomics Platform"/>
            <person name="Cuomo C."/>
            <person name="de Hoog S."/>
            <person name="Gorbushina A."/>
            <person name="Walker B."/>
            <person name="Young S.K."/>
            <person name="Zeng Q."/>
            <person name="Gargeya S."/>
            <person name="Fitzgerald M."/>
            <person name="Haas B."/>
            <person name="Abouelleil A."/>
            <person name="Allen A.W."/>
            <person name="Alvarado L."/>
            <person name="Arachchi H.M."/>
            <person name="Berlin A.M."/>
            <person name="Chapman S.B."/>
            <person name="Gainer-Dewar J."/>
            <person name="Goldberg J."/>
            <person name="Griggs A."/>
            <person name="Gujja S."/>
            <person name="Hansen M."/>
            <person name="Howarth C."/>
            <person name="Imamovic A."/>
            <person name="Ireland A."/>
            <person name="Larimer J."/>
            <person name="McCowan C."/>
            <person name="Murphy C."/>
            <person name="Pearson M."/>
            <person name="Poon T.W."/>
            <person name="Priest M."/>
            <person name="Roberts A."/>
            <person name="Saif S."/>
            <person name="Shea T."/>
            <person name="Sisk P."/>
            <person name="Sykes S."/>
            <person name="Wortman J."/>
            <person name="Nusbaum C."/>
            <person name="Birren B."/>
        </authorList>
    </citation>
    <scope>NUCLEOTIDE SEQUENCE [LARGE SCALE GENOMIC DNA]</scope>
    <source>
        <strain evidence="3 4">CBS 114405</strain>
    </source>
</reference>
<proteinExistence type="predicted"/>
<feature type="transmembrane region" description="Helical" evidence="2">
    <location>
        <begin position="629"/>
        <end position="652"/>
    </location>
</feature>
<feature type="region of interest" description="Disordered" evidence="1">
    <location>
        <begin position="1"/>
        <end position="92"/>
    </location>
</feature>
<dbReference type="EMBL" id="AMGW01000002">
    <property type="protein sequence ID" value="EXJ62106.1"/>
    <property type="molecule type" value="Genomic_DNA"/>
</dbReference>
<sequence>MASTDPLLISAEHVRPSEHTVLAEPDQDEIQPVRQKLTENTANKDTTSELPRQTTEDMDRSDPGPSTSGTTVSVPCQSHEDQSDLEDTVKADSAIREKRPTFRSKLRSRWHAFATAFADGWAFEKASIICSMLLLAALAILYRGFDGKSTTAWSAALSFATVIAIMSKAIQVMLMLPVAASISQMGWMHFYRPRALVDFQRFDAASRGLFGVIALLVTRPSLWTALSATLAITALGIEAAAQQCLQTTAISYLPVLTDIELLDYFATDYESINVGMINAGTAAMTTKIPVVGTNYLLAPSQRVETLLPQKLIYRCQTANCVQPNPYVTLAFCSTCEDVSGALLMNEWCSQPGGDVDEPCGVSMPGGPALYYPSQGIALNATPIAPSTSSHPGPLLLAKFTMVEQIVPFETAGDQPLDFAAQTCSITLCANIYSLDISQGDTGSSGATESLLASFQKATYVEEAQEYDIVVPANSTLRLTHGTTSHWQGGTVTLTIDANSTAFLRHYLFSVFTGTGSLPEYSGLLATNDDFTMTDRLKLASQVAQQPTGTALWDRIVYSLVAYKFENAGDYFFQIDSVVSQVIRSMGNWLRDFYPSEQGKGFKDVQNVNGLANGVSAARIQLPSSYKIQWIWLLIPAAAAILALFQLIIAISLSKSYKVPIWKSNTLAVMHHGYRRRDEFGAKSLQKLSALDHAAGQTQTILASAATDRRLVDLEEAPVEVERWENMSRFQRIRFRCRWN</sequence>
<evidence type="ECO:0000256" key="1">
    <source>
        <dbReference type="SAM" id="MobiDB-lite"/>
    </source>
</evidence>
<gene>
    <name evidence="3" type="ORF">A1O7_02539</name>
</gene>
<dbReference type="AlphaFoldDB" id="W9WC13"/>
<dbReference type="STRING" id="1182544.W9WC13"/>
<organism evidence="3 4">
    <name type="scientific">Cladophialophora yegresii CBS 114405</name>
    <dbReference type="NCBI Taxonomy" id="1182544"/>
    <lineage>
        <taxon>Eukaryota</taxon>
        <taxon>Fungi</taxon>
        <taxon>Dikarya</taxon>
        <taxon>Ascomycota</taxon>
        <taxon>Pezizomycotina</taxon>
        <taxon>Eurotiomycetes</taxon>
        <taxon>Chaetothyriomycetidae</taxon>
        <taxon>Chaetothyriales</taxon>
        <taxon>Herpotrichiellaceae</taxon>
        <taxon>Cladophialophora</taxon>
    </lineage>
</organism>
<dbReference type="VEuPathDB" id="FungiDB:A1O7_02539"/>
<dbReference type="Proteomes" id="UP000019473">
    <property type="component" value="Unassembled WGS sequence"/>
</dbReference>
<dbReference type="RefSeq" id="XP_007754760.1">
    <property type="nucleotide sequence ID" value="XM_007756570.1"/>
</dbReference>
<name>W9WC13_9EURO</name>
<feature type="compositionally biased region" description="Basic and acidic residues" evidence="1">
    <location>
        <begin position="78"/>
        <end position="92"/>
    </location>
</feature>
<dbReference type="OrthoDB" id="5376804at2759"/>
<dbReference type="GeneID" id="19177145"/>
<dbReference type="PANTHER" id="PTHR35394:SF5">
    <property type="entry name" value="DUF3176 DOMAIN-CONTAINING PROTEIN"/>
    <property type="match status" value="1"/>
</dbReference>
<protein>
    <submittedName>
        <fullName evidence="3">Uncharacterized protein</fullName>
    </submittedName>
</protein>
<accession>W9WC13</accession>
<keyword evidence="2" id="KW-0472">Membrane</keyword>
<evidence type="ECO:0000313" key="4">
    <source>
        <dbReference type="Proteomes" id="UP000019473"/>
    </source>
</evidence>
<keyword evidence="4" id="KW-1185">Reference proteome</keyword>
<dbReference type="HOGENOM" id="CLU_375519_0_0_1"/>
<keyword evidence="2" id="KW-1133">Transmembrane helix</keyword>